<dbReference type="InterPro" id="IPR048366">
    <property type="entry name" value="TNP-like_GBD"/>
</dbReference>
<reference evidence="2 3" key="1">
    <citation type="submission" date="2019-08" db="EMBL/GenBank/DDBJ databases">
        <title>The genome of the soybean aphid Biotype 1, its phylome, world population structure and adaptation to the North American continent.</title>
        <authorList>
            <person name="Giordano R."/>
            <person name="Donthu R.K."/>
            <person name="Hernandez A.G."/>
            <person name="Wright C.L."/>
            <person name="Zimin A.V."/>
        </authorList>
    </citation>
    <scope>NUCLEOTIDE SEQUENCE [LARGE SCALE GENOMIC DNA]</scope>
    <source>
        <tissue evidence="2">Whole aphids</tissue>
    </source>
</reference>
<dbReference type="OrthoDB" id="6614919at2759"/>
<comment type="caution">
    <text evidence="2">The sequence shown here is derived from an EMBL/GenBank/DDBJ whole genome shotgun (WGS) entry which is preliminary data.</text>
</comment>
<organism evidence="2 3">
    <name type="scientific">Aphis glycines</name>
    <name type="common">Soybean aphid</name>
    <dbReference type="NCBI Taxonomy" id="307491"/>
    <lineage>
        <taxon>Eukaryota</taxon>
        <taxon>Metazoa</taxon>
        <taxon>Ecdysozoa</taxon>
        <taxon>Arthropoda</taxon>
        <taxon>Hexapoda</taxon>
        <taxon>Insecta</taxon>
        <taxon>Pterygota</taxon>
        <taxon>Neoptera</taxon>
        <taxon>Paraneoptera</taxon>
        <taxon>Hemiptera</taxon>
        <taxon>Sternorrhyncha</taxon>
        <taxon>Aphidomorpha</taxon>
        <taxon>Aphidoidea</taxon>
        <taxon>Aphididae</taxon>
        <taxon>Aphidini</taxon>
        <taxon>Aphis</taxon>
        <taxon>Aphis</taxon>
    </lineage>
</organism>
<feature type="domain" description="Transposable element P transposase-like GTP-binding insertion" evidence="1">
    <location>
        <begin position="72"/>
        <end position="182"/>
    </location>
</feature>
<dbReference type="EMBL" id="VYZN01000802">
    <property type="protein sequence ID" value="KAE9522685.1"/>
    <property type="molecule type" value="Genomic_DNA"/>
</dbReference>
<evidence type="ECO:0000313" key="3">
    <source>
        <dbReference type="Proteomes" id="UP000475862"/>
    </source>
</evidence>
<evidence type="ECO:0000259" key="1">
    <source>
        <dbReference type="Pfam" id="PF21788"/>
    </source>
</evidence>
<proteinExistence type="predicted"/>
<name>A0A6G0SX64_APHGL</name>
<evidence type="ECO:0000313" key="2">
    <source>
        <dbReference type="EMBL" id="KAE9522685.1"/>
    </source>
</evidence>
<sequence length="183" mass="21532">SPSGYTFLREQNLLPLPCVDTLRRHLMAVNIGCDFDEKFFKILEKKFMNKTLYEKKKDLGDDFDNKVELANHALVLMIQSLSENFIHLKKASMKWKIYETVFEHDSKSYLKVYPKLTKSHFQLNNFSKMKTFSKSMADGIVFFKSKNYSGFDKNEETVEFTLLFYNVFDALNRKFSAKGIKKK</sequence>
<dbReference type="Pfam" id="PF21788">
    <property type="entry name" value="TNP-like_GBD"/>
    <property type="match status" value="1"/>
</dbReference>
<protein>
    <recommendedName>
        <fullName evidence="1">Transposable element P transposase-like GTP-binding insertion domain-containing protein</fullName>
    </recommendedName>
</protein>
<feature type="non-terminal residue" evidence="2">
    <location>
        <position position="1"/>
    </location>
</feature>
<gene>
    <name evidence="2" type="ORF">AGLY_016907</name>
</gene>
<dbReference type="Proteomes" id="UP000475862">
    <property type="component" value="Unassembled WGS sequence"/>
</dbReference>
<accession>A0A6G0SX64</accession>
<keyword evidence="3" id="KW-1185">Reference proteome</keyword>
<dbReference type="AlphaFoldDB" id="A0A6G0SX64"/>